<dbReference type="STRING" id="198092.SAMN02745194_04885"/>
<protein>
    <submittedName>
        <fullName evidence="6">FAD linked oxidases, C-terminal domain</fullName>
    </submittedName>
</protein>
<evidence type="ECO:0000313" key="7">
    <source>
        <dbReference type="Proteomes" id="UP000184387"/>
    </source>
</evidence>
<organism evidence="6 7">
    <name type="scientific">Muricoccus roseus</name>
    <dbReference type="NCBI Taxonomy" id="198092"/>
    <lineage>
        <taxon>Bacteria</taxon>
        <taxon>Pseudomonadati</taxon>
        <taxon>Pseudomonadota</taxon>
        <taxon>Alphaproteobacteria</taxon>
        <taxon>Acetobacterales</taxon>
        <taxon>Roseomonadaceae</taxon>
        <taxon>Muricoccus</taxon>
    </lineage>
</organism>
<accession>A0A1M6SBX7</accession>
<evidence type="ECO:0000313" key="6">
    <source>
        <dbReference type="EMBL" id="SHK42027.1"/>
    </source>
</evidence>
<dbReference type="InterPro" id="IPR004113">
    <property type="entry name" value="FAD-bd_oxidored_4_C"/>
</dbReference>
<evidence type="ECO:0000256" key="3">
    <source>
        <dbReference type="ARBA" id="ARBA00022827"/>
    </source>
</evidence>
<dbReference type="InterPro" id="IPR016164">
    <property type="entry name" value="FAD-linked_Oxase-like_C"/>
</dbReference>
<keyword evidence="3" id="KW-0274">FAD</keyword>
<name>A0A1M6SBX7_9PROT</name>
<evidence type="ECO:0000256" key="4">
    <source>
        <dbReference type="ARBA" id="ARBA00023002"/>
    </source>
</evidence>
<dbReference type="Proteomes" id="UP000184387">
    <property type="component" value="Unassembled WGS sequence"/>
</dbReference>
<keyword evidence="7" id="KW-1185">Reference proteome</keyword>
<dbReference type="GO" id="GO:0050660">
    <property type="term" value="F:flavin adenine dinucleotide binding"/>
    <property type="evidence" value="ECO:0007669"/>
    <property type="project" value="InterPro"/>
</dbReference>
<feature type="domain" description="FAD-binding oxidoreductase/transferase type 4 C-terminal" evidence="5">
    <location>
        <begin position="1"/>
        <end position="87"/>
    </location>
</feature>
<dbReference type="EMBL" id="FQZF01000052">
    <property type="protein sequence ID" value="SHK42027.1"/>
    <property type="molecule type" value="Genomic_DNA"/>
</dbReference>
<evidence type="ECO:0000256" key="1">
    <source>
        <dbReference type="ARBA" id="ARBA00001974"/>
    </source>
</evidence>
<feature type="non-terminal residue" evidence="6">
    <location>
        <position position="258"/>
    </location>
</feature>
<dbReference type="PANTHER" id="PTHR11748">
    <property type="entry name" value="D-LACTATE DEHYDROGENASE"/>
    <property type="match status" value="1"/>
</dbReference>
<gene>
    <name evidence="6" type="ORF">SAMN02745194_04885</name>
</gene>
<evidence type="ECO:0000256" key="2">
    <source>
        <dbReference type="ARBA" id="ARBA00022630"/>
    </source>
</evidence>
<dbReference type="GO" id="GO:1903457">
    <property type="term" value="P:lactate catabolic process"/>
    <property type="evidence" value="ECO:0007669"/>
    <property type="project" value="TreeGrafter"/>
</dbReference>
<dbReference type="Pfam" id="PF02913">
    <property type="entry name" value="FAD-oxidase_C"/>
    <property type="match status" value="1"/>
</dbReference>
<keyword evidence="2" id="KW-0285">Flavoprotein</keyword>
<reference evidence="6 7" key="1">
    <citation type="submission" date="2016-11" db="EMBL/GenBank/DDBJ databases">
        <authorList>
            <person name="Jaros S."/>
            <person name="Januszkiewicz K."/>
            <person name="Wedrychowicz H."/>
        </authorList>
    </citation>
    <scope>NUCLEOTIDE SEQUENCE [LARGE SCALE GENOMIC DNA]</scope>
    <source>
        <strain evidence="6 7">DSM 14916</strain>
    </source>
</reference>
<dbReference type="GO" id="GO:0004458">
    <property type="term" value="F:D-lactate dehydrogenase (cytochrome) activity"/>
    <property type="evidence" value="ECO:0007669"/>
    <property type="project" value="TreeGrafter"/>
</dbReference>
<sequence>MFGHVDAGVLHVRPAIDMKDPAQERLIREVSGAVAALTQRYDGLLWGEHGKGVRSEYSPRFFGPLYPPVQAVKAAFDPHYQLNPGKIATPMDGGALLRVDGVPTRGAADRAIPEAVRARYDTAMHCNGNGACFNWDAADAMCPPWKDMRERRHSPSRSLNYSAFWSVFPSEGPAALRVRPVPTSGMDAGCRFSASCCQQPGQSGQVVGDHRQDEAGSHAFDATIDGLGHAADGLGPAESLLDALAVFLGQGMALVPGG</sequence>
<dbReference type="SUPFAM" id="SSF55103">
    <property type="entry name" value="FAD-linked oxidases, C-terminal domain"/>
    <property type="match status" value="1"/>
</dbReference>
<comment type="cofactor">
    <cofactor evidence="1">
        <name>FAD</name>
        <dbReference type="ChEBI" id="CHEBI:57692"/>
    </cofactor>
</comment>
<dbReference type="PANTHER" id="PTHR11748:SF119">
    <property type="entry name" value="D-2-HYDROXYGLUTARATE DEHYDROGENASE"/>
    <property type="match status" value="1"/>
</dbReference>
<dbReference type="AlphaFoldDB" id="A0A1M6SBX7"/>
<proteinExistence type="predicted"/>
<dbReference type="GO" id="GO:0008720">
    <property type="term" value="F:D-lactate dehydrogenase (NAD+) activity"/>
    <property type="evidence" value="ECO:0007669"/>
    <property type="project" value="TreeGrafter"/>
</dbReference>
<evidence type="ECO:0000259" key="5">
    <source>
        <dbReference type="Pfam" id="PF02913"/>
    </source>
</evidence>
<keyword evidence="4" id="KW-0560">Oxidoreductase</keyword>